<dbReference type="GO" id="GO:0003700">
    <property type="term" value="F:DNA-binding transcription factor activity"/>
    <property type="evidence" value="ECO:0007669"/>
    <property type="project" value="TreeGrafter"/>
</dbReference>
<dbReference type="AlphaFoldDB" id="A0A934N5P0"/>
<dbReference type="InterPro" id="IPR050707">
    <property type="entry name" value="HTH_MetabolicPath_Reg"/>
</dbReference>
<dbReference type="SMART" id="SM00346">
    <property type="entry name" value="HTH_ICLR"/>
    <property type="match status" value="1"/>
</dbReference>
<sequence>MRRPAPALRGGTDDRANASAVAVERAADVLFLLAEHGESSVTDLARGIGSSPSAVHRILVALKRKGLVEQRASTEGYALSWSVLALGRALNEQSGLRTVALPFMTQLRDSTGETVSLNVRTGFERICVDQVESRHEVRWVARVGVPSPLFAGATGWTLLAYMSDRELKTYLSKVKLSPLTPHTVVDQTALRRELMKVRANGYAISLQDRIIGLAGISAPIFDRAGEAYAAITVGGRADRLDATTFKSWAPSITEAARKITEQSGGQPPA</sequence>
<dbReference type="GO" id="GO:0045892">
    <property type="term" value="P:negative regulation of DNA-templated transcription"/>
    <property type="evidence" value="ECO:0007669"/>
    <property type="project" value="TreeGrafter"/>
</dbReference>
<dbReference type="SUPFAM" id="SSF46785">
    <property type="entry name" value="Winged helix' DNA-binding domain"/>
    <property type="match status" value="1"/>
</dbReference>
<protein>
    <submittedName>
        <fullName evidence="6">IclR family transcriptional regulator</fullName>
    </submittedName>
</protein>
<dbReference type="Proteomes" id="UP000612893">
    <property type="component" value="Unassembled WGS sequence"/>
</dbReference>
<reference evidence="6" key="1">
    <citation type="submission" date="2020-10" db="EMBL/GenBank/DDBJ databases">
        <title>Ca. Dormibacterota MAGs.</title>
        <authorList>
            <person name="Montgomery K."/>
        </authorList>
    </citation>
    <scope>NUCLEOTIDE SEQUENCE [LARGE SCALE GENOMIC DNA]</scope>
    <source>
        <strain evidence="6">SC8812_S17_10</strain>
    </source>
</reference>
<dbReference type="PROSITE" id="PS51077">
    <property type="entry name" value="HTH_ICLR"/>
    <property type="match status" value="1"/>
</dbReference>
<keyword evidence="7" id="KW-1185">Reference proteome</keyword>
<dbReference type="Pfam" id="PF01614">
    <property type="entry name" value="IclR_C"/>
    <property type="match status" value="1"/>
</dbReference>
<feature type="domain" description="IclR-ED" evidence="5">
    <location>
        <begin position="82"/>
        <end position="265"/>
    </location>
</feature>
<evidence type="ECO:0000256" key="3">
    <source>
        <dbReference type="ARBA" id="ARBA00023163"/>
    </source>
</evidence>
<name>A0A934N5P0_9BACT</name>
<feature type="domain" description="HTH iclR-type" evidence="4">
    <location>
        <begin position="20"/>
        <end position="81"/>
    </location>
</feature>
<evidence type="ECO:0000313" key="7">
    <source>
        <dbReference type="Proteomes" id="UP000612893"/>
    </source>
</evidence>
<dbReference type="InterPro" id="IPR029016">
    <property type="entry name" value="GAF-like_dom_sf"/>
</dbReference>
<dbReference type="Gene3D" id="1.10.10.10">
    <property type="entry name" value="Winged helix-like DNA-binding domain superfamily/Winged helix DNA-binding domain"/>
    <property type="match status" value="1"/>
</dbReference>
<keyword evidence="1" id="KW-0805">Transcription regulation</keyword>
<dbReference type="InterPro" id="IPR036388">
    <property type="entry name" value="WH-like_DNA-bd_sf"/>
</dbReference>
<organism evidence="6 7">
    <name type="scientific">Candidatus Nephthysia bennettiae</name>
    <dbReference type="NCBI Taxonomy" id="3127016"/>
    <lineage>
        <taxon>Bacteria</taxon>
        <taxon>Bacillati</taxon>
        <taxon>Candidatus Dormiibacterota</taxon>
        <taxon>Candidatus Dormibacteria</taxon>
        <taxon>Candidatus Dormibacterales</taxon>
        <taxon>Candidatus Dormibacteraceae</taxon>
        <taxon>Candidatus Nephthysia</taxon>
    </lineage>
</organism>
<gene>
    <name evidence="6" type="ORF">JF922_01810</name>
</gene>
<dbReference type="PANTHER" id="PTHR30136:SF35">
    <property type="entry name" value="HTH-TYPE TRANSCRIPTIONAL REGULATOR RV1719"/>
    <property type="match status" value="1"/>
</dbReference>
<evidence type="ECO:0000256" key="2">
    <source>
        <dbReference type="ARBA" id="ARBA00023125"/>
    </source>
</evidence>
<dbReference type="InterPro" id="IPR011991">
    <property type="entry name" value="ArsR-like_HTH"/>
</dbReference>
<dbReference type="InterPro" id="IPR014757">
    <property type="entry name" value="Tscrpt_reg_IclR_C"/>
</dbReference>
<dbReference type="SUPFAM" id="SSF55781">
    <property type="entry name" value="GAF domain-like"/>
    <property type="match status" value="1"/>
</dbReference>
<dbReference type="Gene3D" id="3.30.450.40">
    <property type="match status" value="1"/>
</dbReference>
<dbReference type="InterPro" id="IPR005471">
    <property type="entry name" value="Tscrpt_reg_IclR_N"/>
</dbReference>
<dbReference type="CDD" id="cd00090">
    <property type="entry name" value="HTH_ARSR"/>
    <property type="match status" value="1"/>
</dbReference>
<evidence type="ECO:0000259" key="5">
    <source>
        <dbReference type="PROSITE" id="PS51078"/>
    </source>
</evidence>
<comment type="caution">
    <text evidence="6">The sequence shown here is derived from an EMBL/GenBank/DDBJ whole genome shotgun (WGS) entry which is preliminary data.</text>
</comment>
<dbReference type="Pfam" id="PF09339">
    <property type="entry name" value="HTH_IclR"/>
    <property type="match status" value="1"/>
</dbReference>
<dbReference type="InterPro" id="IPR036390">
    <property type="entry name" value="WH_DNA-bd_sf"/>
</dbReference>
<dbReference type="GO" id="GO:0003677">
    <property type="term" value="F:DNA binding"/>
    <property type="evidence" value="ECO:0007669"/>
    <property type="project" value="UniProtKB-KW"/>
</dbReference>
<dbReference type="PANTHER" id="PTHR30136">
    <property type="entry name" value="HELIX-TURN-HELIX TRANSCRIPTIONAL REGULATOR, ICLR FAMILY"/>
    <property type="match status" value="1"/>
</dbReference>
<evidence type="ECO:0000313" key="6">
    <source>
        <dbReference type="EMBL" id="MBJ7596811.1"/>
    </source>
</evidence>
<accession>A0A934N5P0</accession>
<dbReference type="PROSITE" id="PS51078">
    <property type="entry name" value="ICLR_ED"/>
    <property type="match status" value="1"/>
</dbReference>
<evidence type="ECO:0000256" key="1">
    <source>
        <dbReference type="ARBA" id="ARBA00023015"/>
    </source>
</evidence>
<dbReference type="EMBL" id="JAEKNR010000024">
    <property type="protein sequence ID" value="MBJ7596811.1"/>
    <property type="molecule type" value="Genomic_DNA"/>
</dbReference>
<proteinExistence type="predicted"/>
<evidence type="ECO:0000259" key="4">
    <source>
        <dbReference type="PROSITE" id="PS51077"/>
    </source>
</evidence>
<keyword evidence="2" id="KW-0238">DNA-binding</keyword>
<keyword evidence="3" id="KW-0804">Transcription</keyword>